<comment type="function">
    <text evidence="2">Catalyzes a salvage reaction resulting in the formation of AMP, that is energically less costly than de novo synthesis.</text>
</comment>
<feature type="domain" description="Phosphoribosyltransferase" evidence="13">
    <location>
        <begin position="35"/>
        <end position="158"/>
    </location>
</feature>
<comment type="pathway">
    <text evidence="4">Purine metabolism; AMP biosynthesis via salvage pathway; AMP from adenine: step 1/1.</text>
</comment>
<organism evidence="14 15">
    <name type="scientific">Phaedon cochleariae</name>
    <name type="common">Mustard beetle</name>
    <dbReference type="NCBI Taxonomy" id="80249"/>
    <lineage>
        <taxon>Eukaryota</taxon>
        <taxon>Metazoa</taxon>
        <taxon>Ecdysozoa</taxon>
        <taxon>Arthropoda</taxon>
        <taxon>Hexapoda</taxon>
        <taxon>Insecta</taxon>
        <taxon>Pterygota</taxon>
        <taxon>Neoptera</taxon>
        <taxon>Endopterygota</taxon>
        <taxon>Coleoptera</taxon>
        <taxon>Polyphaga</taxon>
        <taxon>Cucujiformia</taxon>
        <taxon>Chrysomeloidea</taxon>
        <taxon>Chrysomelidae</taxon>
        <taxon>Chrysomelinae</taxon>
        <taxon>Chrysomelini</taxon>
        <taxon>Phaedon</taxon>
    </lineage>
</organism>
<dbReference type="Proteomes" id="UP001153737">
    <property type="component" value="Chromosome 4"/>
</dbReference>
<dbReference type="NCBIfam" id="NF002636">
    <property type="entry name" value="PRK02304.1-5"/>
    <property type="match status" value="1"/>
</dbReference>
<protein>
    <recommendedName>
        <fullName evidence="8">Adenine phosphoribosyltransferase</fullName>
        <ecNumber evidence="7">2.4.2.7</ecNumber>
    </recommendedName>
</protein>
<evidence type="ECO:0000256" key="8">
    <source>
        <dbReference type="ARBA" id="ARBA00017366"/>
    </source>
</evidence>
<reference evidence="14" key="2">
    <citation type="submission" date="2022-10" db="EMBL/GenBank/DDBJ databases">
        <authorList>
            <consortium name="ENA_rothamsted_submissions"/>
            <consortium name="culmorum"/>
            <person name="King R."/>
        </authorList>
    </citation>
    <scope>NUCLEOTIDE SEQUENCE</scope>
</reference>
<dbReference type="InterPro" id="IPR050054">
    <property type="entry name" value="UPRTase/APRTase"/>
</dbReference>
<comment type="catalytic activity">
    <reaction evidence="1">
        <text>AMP + diphosphate = 5-phospho-alpha-D-ribose 1-diphosphate + adenine</text>
        <dbReference type="Rhea" id="RHEA:16609"/>
        <dbReference type="ChEBI" id="CHEBI:16708"/>
        <dbReference type="ChEBI" id="CHEBI:33019"/>
        <dbReference type="ChEBI" id="CHEBI:58017"/>
        <dbReference type="ChEBI" id="CHEBI:456215"/>
        <dbReference type="EC" id="2.4.2.7"/>
    </reaction>
</comment>
<keyword evidence="11" id="KW-0808">Transferase</keyword>
<gene>
    <name evidence="14" type="ORF">PHAECO_LOCUS8349</name>
</gene>
<comment type="subcellular location">
    <subcellularLocation>
        <location evidence="3">Cytoplasm</location>
    </subcellularLocation>
</comment>
<dbReference type="GO" id="GO:0005737">
    <property type="term" value="C:cytoplasm"/>
    <property type="evidence" value="ECO:0007669"/>
    <property type="project" value="UniProtKB-SubCell"/>
</dbReference>
<dbReference type="InterPro" id="IPR029057">
    <property type="entry name" value="PRTase-like"/>
</dbReference>
<accession>A0A9P0DT49</accession>
<dbReference type="GO" id="GO:0016208">
    <property type="term" value="F:AMP binding"/>
    <property type="evidence" value="ECO:0007669"/>
    <property type="project" value="TreeGrafter"/>
</dbReference>
<dbReference type="SUPFAM" id="SSF53271">
    <property type="entry name" value="PRTase-like"/>
    <property type="match status" value="1"/>
</dbReference>
<dbReference type="InterPro" id="IPR000836">
    <property type="entry name" value="PRTase_dom"/>
</dbReference>
<dbReference type="PANTHER" id="PTHR32315">
    <property type="entry name" value="ADENINE PHOSPHORIBOSYLTRANSFERASE"/>
    <property type="match status" value="1"/>
</dbReference>
<dbReference type="PANTHER" id="PTHR32315:SF3">
    <property type="entry name" value="ADENINE PHOSPHORIBOSYLTRANSFERASE"/>
    <property type="match status" value="1"/>
</dbReference>
<evidence type="ECO:0000256" key="11">
    <source>
        <dbReference type="ARBA" id="ARBA00022679"/>
    </source>
</evidence>
<dbReference type="GO" id="GO:0002055">
    <property type="term" value="F:adenine binding"/>
    <property type="evidence" value="ECO:0007669"/>
    <property type="project" value="TreeGrafter"/>
</dbReference>
<dbReference type="FunFam" id="3.40.50.2020:FF:000021">
    <property type="entry name" value="Adenine phosphoribosyltransferase"/>
    <property type="match status" value="1"/>
</dbReference>
<evidence type="ECO:0000259" key="13">
    <source>
        <dbReference type="Pfam" id="PF00156"/>
    </source>
</evidence>
<keyword evidence="9" id="KW-0963">Cytoplasm</keyword>
<evidence type="ECO:0000256" key="2">
    <source>
        <dbReference type="ARBA" id="ARBA00003968"/>
    </source>
</evidence>
<evidence type="ECO:0000313" key="14">
    <source>
        <dbReference type="EMBL" id="CAH1163513.1"/>
    </source>
</evidence>
<dbReference type="EMBL" id="OU896710">
    <property type="protein sequence ID" value="CAH1163513.1"/>
    <property type="molecule type" value="Genomic_DNA"/>
</dbReference>
<keyword evidence="15" id="KW-1185">Reference proteome</keyword>
<sequence length="179" mass="19794">MANRQEQLNLIRENIASYPDFPKKGILFWDIFSVLQNPVLFHTLKDVLIQIAREITPPIECVSALDARGFLFGPLIALDLNIPFVPIRKKGKLPGEVLTVSYSKEYGEDTLELQLGSIKKGQRVLLVDDLLATGGSLACGCELIKKAGGDPATCLVIIELEDLKGRENIPHNIISLLKF</sequence>
<dbReference type="GO" id="GO:0003999">
    <property type="term" value="F:adenine phosphoribosyltransferase activity"/>
    <property type="evidence" value="ECO:0007669"/>
    <property type="project" value="UniProtKB-EC"/>
</dbReference>
<evidence type="ECO:0000256" key="3">
    <source>
        <dbReference type="ARBA" id="ARBA00004496"/>
    </source>
</evidence>
<dbReference type="AlphaFoldDB" id="A0A9P0DT49"/>
<dbReference type="HAMAP" id="MF_00004">
    <property type="entry name" value="Aden_phosphoribosyltr"/>
    <property type="match status" value="1"/>
</dbReference>
<evidence type="ECO:0000256" key="4">
    <source>
        <dbReference type="ARBA" id="ARBA00004659"/>
    </source>
</evidence>
<dbReference type="OrthoDB" id="363185at2759"/>
<reference evidence="14" key="1">
    <citation type="submission" date="2022-01" db="EMBL/GenBank/DDBJ databases">
        <authorList>
            <person name="King R."/>
        </authorList>
    </citation>
    <scope>NUCLEOTIDE SEQUENCE</scope>
</reference>
<evidence type="ECO:0000313" key="15">
    <source>
        <dbReference type="Proteomes" id="UP001153737"/>
    </source>
</evidence>
<evidence type="ECO:0000256" key="10">
    <source>
        <dbReference type="ARBA" id="ARBA00022676"/>
    </source>
</evidence>
<dbReference type="InterPro" id="IPR005764">
    <property type="entry name" value="Ade_phspho_trans"/>
</dbReference>
<evidence type="ECO:0000256" key="5">
    <source>
        <dbReference type="ARBA" id="ARBA00008391"/>
    </source>
</evidence>
<comment type="similarity">
    <text evidence="5">Belongs to the purine/pyrimidine phosphoribosyltransferase family.</text>
</comment>
<dbReference type="NCBIfam" id="NF002634">
    <property type="entry name" value="PRK02304.1-3"/>
    <property type="match status" value="1"/>
</dbReference>
<dbReference type="Pfam" id="PF00156">
    <property type="entry name" value="Pribosyltran"/>
    <property type="match status" value="1"/>
</dbReference>
<dbReference type="CDD" id="cd06223">
    <property type="entry name" value="PRTases_typeI"/>
    <property type="match status" value="1"/>
</dbReference>
<name>A0A9P0DT49_PHACE</name>
<evidence type="ECO:0000256" key="1">
    <source>
        <dbReference type="ARBA" id="ARBA00000868"/>
    </source>
</evidence>
<proteinExistence type="inferred from homology"/>
<evidence type="ECO:0000256" key="7">
    <source>
        <dbReference type="ARBA" id="ARBA00011893"/>
    </source>
</evidence>
<dbReference type="Gene3D" id="3.40.50.2020">
    <property type="match status" value="1"/>
</dbReference>
<evidence type="ECO:0000256" key="12">
    <source>
        <dbReference type="ARBA" id="ARBA00022726"/>
    </source>
</evidence>
<comment type="subunit">
    <text evidence="6">Homodimer.</text>
</comment>
<dbReference type="GO" id="GO:0006166">
    <property type="term" value="P:purine ribonucleoside salvage"/>
    <property type="evidence" value="ECO:0007669"/>
    <property type="project" value="UniProtKB-KW"/>
</dbReference>
<dbReference type="EC" id="2.4.2.7" evidence="7"/>
<evidence type="ECO:0000256" key="6">
    <source>
        <dbReference type="ARBA" id="ARBA00011738"/>
    </source>
</evidence>
<evidence type="ECO:0000256" key="9">
    <source>
        <dbReference type="ARBA" id="ARBA00022490"/>
    </source>
</evidence>
<keyword evidence="10" id="KW-0328">Glycosyltransferase</keyword>
<dbReference type="GO" id="GO:0044209">
    <property type="term" value="P:AMP salvage"/>
    <property type="evidence" value="ECO:0007669"/>
    <property type="project" value="TreeGrafter"/>
</dbReference>
<keyword evidence="12" id="KW-0660">Purine salvage</keyword>
<dbReference type="GO" id="GO:0006168">
    <property type="term" value="P:adenine salvage"/>
    <property type="evidence" value="ECO:0007669"/>
    <property type="project" value="InterPro"/>
</dbReference>